<feature type="transmembrane region" description="Helical" evidence="8">
    <location>
        <begin position="45"/>
        <end position="63"/>
    </location>
</feature>
<dbReference type="SUPFAM" id="SSF103473">
    <property type="entry name" value="MFS general substrate transporter"/>
    <property type="match status" value="1"/>
</dbReference>
<feature type="transmembrane region" description="Helical" evidence="8">
    <location>
        <begin position="196"/>
        <end position="215"/>
    </location>
</feature>
<comment type="subcellular location">
    <subcellularLocation>
        <location evidence="1">Cell membrane</location>
        <topology evidence="1">Multi-pass membrane protein</topology>
    </subcellularLocation>
</comment>
<evidence type="ECO:0000256" key="1">
    <source>
        <dbReference type="ARBA" id="ARBA00004651"/>
    </source>
</evidence>
<feature type="transmembrane region" description="Helical" evidence="8">
    <location>
        <begin position="263"/>
        <end position="287"/>
    </location>
</feature>
<dbReference type="InterPro" id="IPR036259">
    <property type="entry name" value="MFS_trans_sf"/>
</dbReference>
<evidence type="ECO:0000313" key="11">
    <source>
        <dbReference type="Proteomes" id="UP000824005"/>
    </source>
</evidence>
<keyword evidence="2" id="KW-0813">Transport</keyword>
<evidence type="ECO:0000256" key="7">
    <source>
        <dbReference type="SAM" id="MobiDB-lite"/>
    </source>
</evidence>
<feature type="transmembrane region" description="Helical" evidence="8">
    <location>
        <begin position="299"/>
        <end position="320"/>
    </location>
</feature>
<sequence>MTKGRPWRAFGILALIEFLAVMDASIVNIALPSIGDALEFSTTELPWIVDGYLIGLAGFMLLAGRATDLIGRRSMFLTGVVAFTVFSMLCAAALEPWQLIASRVGQGLGAALAIPAAIALITDLFPEGAERNKALAVFGGMGGVAAPVGLVLGGALTEVSWQWIFLINIPIGIFVVAAGLRRLPKGRRSTGRRMDVLSALGLTVGMILLTAAVLRGGEQGWASPTTISQFGGAAAAMALFGIRQFTARDPLVPRGLFRSRAIVIGNATFALVGTILFGTFFITTLFLQQVHGLAPLEAALTYLPVPAAMLAGTQLAPRILRFGARNALMGSLVLQSAALLAWALLMQPDGNLIFTFMLPAATWALGAGIAIVGSFVVCTSGTESELAGAASGLATTSYQGGGAIGLALLVLLADTGTTSIGNDKDALTAGFALALIASAALAMLGAIASRFLPPRTKNDSDDEHAMAEEAEPRNGA</sequence>
<keyword evidence="6 8" id="KW-0472">Membrane</keyword>
<feature type="transmembrane region" description="Helical" evidence="8">
    <location>
        <begin position="100"/>
        <end position="122"/>
    </location>
</feature>
<dbReference type="InterPro" id="IPR011701">
    <property type="entry name" value="MFS"/>
</dbReference>
<proteinExistence type="predicted"/>
<evidence type="ECO:0000256" key="8">
    <source>
        <dbReference type="SAM" id="Phobius"/>
    </source>
</evidence>
<evidence type="ECO:0000256" key="4">
    <source>
        <dbReference type="ARBA" id="ARBA00022692"/>
    </source>
</evidence>
<reference evidence="10" key="2">
    <citation type="submission" date="2021-04" db="EMBL/GenBank/DDBJ databases">
        <authorList>
            <person name="Gilroy R."/>
        </authorList>
    </citation>
    <scope>NUCLEOTIDE SEQUENCE</scope>
    <source>
        <strain evidence="10">ChiGjej1B1-98</strain>
    </source>
</reference>
<dbReference type="PROSITE" id="PS50850">
    <property type="entry name" value="MFS"/>
    <property type="match status" value="1"/>
</dbReference>
<keyword evidence="4 8" id="KW-0812">Transmembrane</keyword>
<accession>A0A9D1YV81</accession>
<comment type="caution">
    <text evidence="10">The sequence shown here is derived from an EMBL/GenBank/DDBJ whole genome shotgun (WGS) entry which is preliminary data.</text>
</comment>
<dbReference type="Gene3D" id="1.20.1250.20">
    <property type="entry name" value="MFS general substrate transporter like domains"/>
    <property type="match status" value="1"/>
</dbReference>
<evidence type="ECO:0000256" key="2">
    <source>
        <dbReference type="ARBA" id="ARBA00022448"/>
    </source>
</evidence>
<dbReference type="Gene3D" id="1.20.1720.10">
    <property type="entry name" value="Multidrug resistance protein D"/>
    <property type="match status" value="1"/>
</dbReference>
<dbReference type="GO" id="GO:0022857">
    <property type="term" value="F:transmembrane transporter activity"/>
    <property type="evidence" value="ECO:0007669"/>
    <property type="project" value="InterPro"/>
</dbReference>
<dbReference type="Proteomes" id="UP000824005">
    <property type="component" value="Unassembled WGS sequence"/>
</dbReference>
<keyword evidence="5 8" id="KW-1133">Transmembrane helix</keyword>
<feature type="region of interest" description="Disordered" evidence="7">
    <location>
        <begin position="455"/>
        <end position="476"/>
    </location>
</feature>
<feature type="transmembrane region" description="Helical" evidence="8">
    <location>
        <begin position="221"/>
        <end position="242"/>
    </location>
</feature>
<feature type="domain" description="Major facilitator superfamily (MFS) profile" evidence="9">
    <location>
        <begin position="9"/>
        <end position="457"/>
    </location>
</feature>
<dbReference type="GO" id="GO:0005886">
    <property type="term" value="C:plasma membrane"/>
    <property type="evidence" value="ECO:0007669"/>
    <property type="project" value="UniProtKB-SubCell"/>
</dbReference>
<feature type="transmembrane region" description="Helical" evidence="8">
    <location>
        <begin position="163"/>
        <end position="184"/>
    </location>
</feature>
<dbReference type="EMBL" id="DXDC01000165">
    <property type="protein sequence ID" value="HIY65757.1"/>
    <property type="molecule type" value="Genomic_DNA"/>
</dbReference>
<dbReference type="AlphaFoldDB" id="A0A9D1YV81"/>
<protein>
    <submittedName>
        <fullName evidence="10">MFS transporter</fullName>
    </submittedName>
</protein>
<feature type="transmembrane region" description="Helical" evidence="8">
    <location>
        <begin position="12"/>
        <end position="33"/>
    </location>
</feature>
<evidence type="ECO:0000259" key="9">
    <source>
        <dbReference type="PROSITE" id="PS50850"/>
    </source>
</evidence>
<feature type="transmembrane region" description="Helical" evidence="8">
    <location>
        <begin position="389"/>
        <end position="411"/>
    </location>
</feature>
<evidence type="ECO:0000256" key="6">
    <source>
        <dbReference type="ARBA" id="ARBA00023136"/>
    </source>
</evidence>
<feature type="transmembrane region" description="Helical" evidence="8">
    <location>
        <begin position="431"/>
        <end position="452"/>
    </location>
</feature>
<feature type="compositionally biased region" description="Basic and acidic residues" evidence="7">
    <location>
        <begin position="456"/>
        <end position="476"/>
    </location>
</feature>
<reference evidence="10" key="1">
    <citation type="journal article" date="2021" name="PeerJ">
        <title>Extensive microbial diversity within the chicken gut microbiome revealed by metagenomics and culture.</title>
        <authorList>
            <person name="Gilroy R."/>
            <person name="Ravi A."/>
            <person name="Getino M."/>
            <person name="Pursley I."/>
            <person name="Horton D.L."/>
            <person name="Alikhan N.F."/>
            <person name="Baker D."/>
            <person name="Gharbi K."/>
            <person name="Hall N."/>
            <person name="Watson M."/>
            <person name="Adriaenssens E.M."/>
            <person name="Foster-Nyarko E."/>
            <person name="Jarju S."/>
            <person name="Secka A."/>
            <person name="Antonio M."/>
            <person name="Oren A."/>
            <person name="Chaudhuri R.R."/>
            <person name="La Ragione R."/>
            <person name="Hildebrand F."/>
            <person name="Pallen M.J."/>
        </authorList>
    </citation>
    <scope>NUCLEOTIDE SEQUENCE</scope>
    <source>
        <strain evidence="10">ChiGjej1B1-98</strain>
    </source>
</reference>
<name>A0A9D1YV81_9MICO</name>
<keyword evidence="3" id="KW-1003">Cell membrane</keyword>
<dbReference type="Pfam" id="PF07690">
    <property type="entry name" value="MFS_1"/>
    <property type="match status" value="1"/>
</dbReference>
<evidence type="ECO:0000313" key="10">
    <source>
        <dbReference type="EMBL" id="HIY65757.1"/>
    </source>
</evidence>
<dbReference type="PANTHER" id="PTHR42718:SF46">
    <property type="entry name" value="BLR6921 PROTEIN"/>
    <property type="match status" value="1"/>
</dbReference>
<feature type="transmembrane region" description="Helical" evidence="8">
    <location>
        <begin position="75"/>
        <end position="94"/>
    </location>
</feature>
<dbReference type="InterPro" id="IPR020846">
    <property type="entry name" value="MFS_dom"/>
</dbReference>
<evidence type="ECO:0000256" key="3">
    <source>
        <dbReference type="ARBA" id="ARBA00022475"/>
    </source>
</evidence>
<dbReference type="PANTHER" id="PTHR42718">
    <property type="entry name" value="MAJOR FACILITATOR SUPERFAMILY MULTIDRUG TRANSPORTER MFSC"/>
    <property type="match status" value="1"/>
</dbReference>
<organism evidence="10 11">
    <name type="scientific">Candidatus Agrococcus pullicola</name>
    <dbReference type="NCBI Taxonomy" id="2838429"/>
    <lineage>
        <taxon>Bacteria</taxon>
        <taxon>Bacillati</taxon>
        <taxon>Actinomycetota</taxon>
        <taxon>Actinomycetes</taxon>
        <taxon>Micrococcales</taxon>
        <taxon>Microbacteriaceae</taxon>
        <taxon>Agrococcus</taxon>
    </lineage>
</organism>
<feature type="transmembrane region" description="Helical" evidence="8">
    <location>
        <begin position="352"/>
        <end position="377"/>
    </location>
</feature>
<gene>
    <name evidence="10" type="ORF">H9830_05710</name>
</gene>
<dbReference type="CDD" id="cd17321">
    <property type="entry name" value="MFS_MMR_MDR_like"/>
    <property type="match status" value="1"/>
</dbReference>
<feature type="transmembrane region" description="Helical" evidence="8">
    <location>
        <begin position="134"/>
        <end position="157"/>
    </location>
</feature>
<evidence type="ECO:0000256" key="5">
    <source>
        <dbReference type="ARBA" id="ARBA00022989"/>
    </source>
</evidence>
<feature type="transmembrane region" description="Helical" evidence="8">
    <location>
        <begin position="327"/>
        <end position="346"/>
    </location>
</feature>